<reference evidence="1" key="1">
    <citation type="journal article" date="2020" name="Cell">
        <title>Large-Scale Comparative Analyses of Tick Genomes Elucidate Their Genetic Diversity and Vector Capacities.</title>
        <authorList>
            <consortium name="Tick Genome and Microbiome Consortium (TIGMIC)"/>
            <person name="Jia N."/>
            <person name="Wang J."/>
            <person name="Shi W."/>
            <person name="Du L."/>
            <person name="Sun Y."/>
            <person name="Zhan W."/>
            <person name="Jiang J.F."/>
            <person name="Wang Q."/>
            <person name="Zhang B."/>
            <person name="Ji P."/>
            <person name="Bell-Sakyi L."/>
            <person name="Cui X.M."/>
            <person name="Yuan T.T."/>
            <person name="Jiang B.G."/>
            <person name="Yang W.F."/>
            <person name="Lam T.T."/>
            <person name="Chang Q.C."/>
            <person name="Ding S.J."/>
            <person name="Wang X.J."/>
            <person name="Zhu J.G."/>
            <person name="Ruan X.D."/>
            <person name="Zhao L."/>
            <person name="Wei J.T."/>
            <person name="Ye R.Z."/>
            <person name="Que T.C."/>
            <person name="Du C.H."/>
            <person name="Zhou Y.H."/>
            <person name="Cheng J.X."/>
            <person name="Dai P.F."/>
            <person name="Guo W.B."/>
            <person name="Han X.H."/>
            <person name="Huang E.J."/>
            <person name="Li L.F."/>
            <person name="Wei W."/>
            <person name="Gao Y.C."/>
            <person name="Liu J.Z."/>
            <person name="Shao H.Z."/>
            <person name="Wang X."/>
            <person name="Wang C.C."/>
            <person name="Yang T.C."/>
            <person name="Huo Q.B."/>
            <person name="Li W."/>
            <person name="Chen H.Y."/>
            <person name="Chen S.E."/>
            <person name="Zhou L.G."/>
            <person name="Ni X.B."/>
            <person name="Tian J.H."/>
            <person name="Sheng Y."/>
            <person name="Liu T."/>
            <person name="Pan Y.S."/>
            <person name="Xia L.Y."/>
            <person name="Li J."/>
            <person name="Zhao F."/>
            <person name="Cao W.C."/>
        </authorList>
    </citation>
    <scope>NUCLEOTIDE SEQUENCE</scope>
    <source>
        <strain evidence="1">Rsan-2018</strain>
    </source>
</reference>
<dbReference type="AlphaFoldDB" id="A0A9D4SZ54"/>
<accession>A0A9D4SZ54</accession>
<evidence type="ECO:0000313" key="2">
    <source>
        <dbReference type="Proteomes" id="UP000821837"/>
    </source>
</evidence>
<dbReference type="PANTHER" id="PTHR47272">
    <property type="entry name" value="DDE_TNP_1_7 DOMAIN-CONTAINING PROTEIN"/>
    <property type="match status" value="1"/>
</dbReference>
<name>A0A9D4SZ54_RHISA</name>
<dbReference type="VEuPathDB" id="VectorBase:RSAN_036598"/>
<reference evidence="1" key="2">
    <citation type="submission" date="2021-09" db="EMBL/GenBank/DDBJ databases">
        <authorList>
            <person name="Jia N."/>
            <person name="Wang J."/>
            <person name="Shi W."/>
            <person name="Du L."/>
            <person name="Sun Y."/>
            <person name="Zhan W."/>
            <person name="Jiang J."/>
            <person name="Wang Q."/>
            <person name="Zhang B."/>
            <person name="Ji P."/>
            <person name="Sakyi L.B."/>
            <person name="Cui X."/>
            <person name="Yuan T."/>
            <person name="Jiang B."/>
            <person name="Yang W."/>
            <person name="Lam T.T.-Y."/>
            <person name="Chang Q."/>
            <person name="Ding S."/>
            <person name="Wang X."/>
            <person name="Zhu J."/>
            <person name="Ruan X."/>
            <person name="Zhao L."/>
            <person name="Wei J."/>
            <person name="Que T."/>
            <person name="Du C."/>
            <person name="Cheng J."/>
            <person name="Dai P."/>
            <person name="Han X."/>
            <person name="Huang E."/>
            <person name="Gao Y."/>
            <person name="Liu J."/>
            <person name="Shao H."/>
            <person name="Ye R."/>
            <person name="Li L."/>
            <person name="Wei W."/>
            <person name="Wang X."/>
            <person name="Wang C."/>
            <person name="Huo Q."/>
            <person name="Li W."/>
            <person name="Guo W."/>
            <person name="Chen H."/>
            <person name="Chen S."/>
            <person name="Zhou L."/>
            <person name="Zhou L."/>
            <person name="Ni X."/>
            <person name="Tian J."/>
            <person name="Zhou Y."/>
            <person name="Sheng Y."/>
            <person name="Liu T."/>
            <person name="Pan Y."/>
            <person name="Xia L."/>
            <person name="Li J."/>
            <person name="Zhao F."/>
            <person name="Cao W."/>
        </authorList>
    </citation>
    <scope>NUCLEOTIDE SEQUENCE</scope>
    <source>
        <strain evidence="1">Rsan-2018</strain>
        <tissue evidence="1">Larvae</tissue>
    </source>
</reference>
<protein>
    <recommendedName>
        <fullName evidence="3">PiggyBac transposable element-derived protein domain-containing protein</fullName>
    </recommendedName>
</protein>
<dbReference type="EMBL" id="JABSTV010001250">
    <property type="protein sequence ID" value="KAH7957094.1"/>
    <property type="molecule type" value="Genomic_DNA"/>
</dbReference>
<evidence type="ECO:0008006" key="3">
    <source>
        <dbReference type="Google" id="ProtNLM"/>
    </source>
</evidence>
<organism evidence="1 2">
    <name type="scientific">Rhipicephalus sanguineus</name>
    <name type="common">Brown dog tick</name>
    <name type="synonym">Ixodes sanguineus</name>
    <dbReference type="NCBI Taxonomy" id="34632"/>
    <lineage>
        <taxon>Eukaryota</taxon>
        <taxon>Metazoa</taxon>
        <taxon>Ecdysozoa</taxon>
        <taxon>Arthropoda</taxon>
        <taxon>Chelicerata</taxon>
        <taxon>Arachnida</taxon>
        <taxon>Acari</taxon>
        <taxon>Parasitiformes</taxon>
        <taxon>Ixodida</taxon>
        <taxon>Ixodoidea</taxon>
        <taxon>Ixodidae</taxon>
        <taxon>Rhipicephalinae</taxon>
        <taxon>Rhipicephalus</taxon>
        <taxon>Rhipicephalus</taxon>
    </lineage>
</organism>
<gene>
    <name evidence="1" type="ORF">HPB52_015162</name>
</gene>
<evidence type="ECO:0000313" key="1">
    <source>
        <dbReference type="EMBL" id="KAH7957094.1"/>
    </source>
</evidence>
<dbReference type="Proteomes" id="UP000821837">
    <property type="component" value="Unassembled WGS sequence"/>
</dbReference>
<keyword evidence="2" id="KW-1185">Reference proteome</keyword>
<comment type="caution">
    <text evidence="1">The sequence shown here is derived from an EMBL/GenBank/DDBJ whole genome shotgun (WGS) entry which is preliminary data.</text>
</comment>
<proteinExistence type="predicted"/>
<sequence>MGGVDMADRMISYYRMKARVSKWTIRCFFHLMDMALSNSWLQYTRDMRDQQKRPREVLEFLDFRVSVAAALVNEAFRIASDSDSGSGSQLPTKRAPLPPLPVRKTFGHFPRLADIPNAARCRMEASMPWPAERGEEDEGKERLDPPIARDKLVVVRGISTYRTPPSSKISSIVPVVTPVHRASRTIRGHAPEFGLLPDNMTAPAIPTDSKPTASMPWPAERGEEDELKERLDLVCHSRLVVPLFLPLQRLKR</sequence>
<dbReference type="PANTHER" id="PTHR47272:SF2">
    <property type="entry name" value="PIGGYBAC TRANSPOSABLE ELEMENT-DERIVED PROTEIN 3-LIKE"/>
    <property type="match status" value="1"/>
</dbReference>